<feature type="region of interest" description="Disordered" evidence="1">
    <location>
        <begin position="1"/>
        <end position="26"/>
    </location>
</feature>
<organism evidence="2 3">
    <name type="scientific">Punica granatum</name>
    <name type="common">Pomegranate</name>
    <dbReference type="NCBI Taxonomy" id="22663"/>
    <lineage>
        <taxon>Eukaryota</taxon>
        <taxon>Viridiplantae</taxon>
        <taxon>Streptophyta</taxon>
        <taxon>Embryophyta</taxon>
        <taxon>Tracheophyta</taxon>
        <taxon>Spermatophyta</taxon>
        <taxon>Magnoliopsida</taxon>
        <taxon>eudicotyledons</taxon>
        <taxon>Gunneridae</taxon>
        <taxon>Pentapetalae</taxon>
        <taxon>rosids</taxon>
        <taxon>malvids</taxon>
        <taxon>Myrtales</taxon>
        <taxon>Lythraceae</taxon>
        <taxon>Punica</taxon>
    </lineage>
</organism>
<name>A0A2I0JHP9_PUNGR</name>
<evidence type="ECO:0000313" key="2">
    <source>
        <dbReference type="EMBL" id="PKI55774.1"/>
    </source>
</evidence>
<dbReference type="AlphaFoldDB" id="A0A2I0JHP9"/>
<sequence length="99" mass="10626">MSITRPHGKVDTPRLRDSKARMRAPMRVHIRRPPILTEVVDDLDGGVGIADWQLQPANRSGTSTRSPRSIRGLGPPPPLRSSVPTEDASNLGGGIGVTN</sequence>
<evidence type="ECO:0000256" key="1">
    <source>
        <dbReference type="SAM" id="MobiDB-lite"/>
    </source>
</evidence>
<keyword evidence="3" id="KW-1185">Reference proteome</keyword>
<accession>A0A2I0JHP9</accession>
<reference evidence="2 3" key="1">
    <citation type="submission" date="2017-11" db="EMBL/GenBank/DDBJ databases">
        <title>De-novo sequencing of pomegranate (Punica granatum L.) genome.</title>
        <authorList>
            <person name="Akparov Z."/>
            <person name="Amiraslanov A."/>
            <person name="Hajiyeva S."/>
            <person name="Abbasov M."/>
            <person name="Kaur K."/>
            <person name="Hamwieh A."/>
            <person name="Solovyev V."/>
            <person name="Salamov A."/>
            <person name="Braich B."/>
            <person name="Kosarev P."/>
            <person name="Mahmoud A."/>
            <person name="Hajiyev E."/>
            <person name="Babayeva S."/>
            <person name="Izzatullayeva V."/>
            <person name="Mammadov A."/>
            <person name="Mammadov A."/>
            <person name="Sharifova S."/>
            <person name="Ojaghi J."/>
            <person name="Eynullazada K."/>
            <person name="Bayramov B."/>
            <person name="Abdulazimova A."/>
            <person name="Shahmuradov I."/>
        </authorList>
    </citation>
    <scope>NUCLEOTIDE SEQUENCE [LARGE SCALE GENOMIC DNA]</scope>
    <source>
        <strain evidence="3">cv. AG2017</strain>
        <tissue evidence="2">Leaf</tissue>
    </source>
</reference>
<feature type="compositionally biased region" description="Basic and acidic residues" evidence="1">
    <location>
        <begin position="8"/>
        <end position="20"/>
    </location>
</feature>
<proteinExistence type="predicted"/>
<comment type="caution">
    <text evidence="2">The sequence shown here is derived from an EMBL/GenBank/DDBJ whole genome shotgun (WGS) entry which is preliminary data.</text>
</comment>
<dbReference type="EMBL" id="PGOL01001671">
    <property type="protein sequence ID" value="PKI55774.1"/>
    <property type="molecule type" value="Genomic_DNA"/>
</dbReference>
<protein>
    <submittedName>
        <fullName evidence="2">Uncharacterized protein</fullName>
    </submittedName>
</protein>
<gene>
    <name evidence="2" type="ORF">CRG98_023828</name>
</gene>
<evidence type="ECO:0000313" key="3">
    <source>
        <dbReference type="Proteomes" id="UP000233551"/>
    </source>
</evidence>
<dbReference type="Proteomes" id="UP000233551">
    <property type="component" value="Unassembled WGS sequence"/>
</dbReference>
<feature type="compositionally biased region" description="Polar residues" evidence="1">
    <location>
        <begin position="55"/>
        <end position="67"/>
    </location>
</feature>
<feature type="region of interest" description="Disordered" evidence="1">
    <location>
        <begin position="55"/>
        <end position="99"/>
    </location>
</feature>